<evidence type="ECO:0000256" key="1">
    <source>
        <dbReference type="SAM" id="SignalP"/>
    </source>
</evidence>
<name>A0A5B9PCB0_9BACT</name>
<organism evidence="2 3">
    <name type="scientific">Mariniblastus fucicola</name>
    <dbReference type="NCBI Taxonomy" id="980251"/>
    <lineage>
        <taxon>Bacteria</taxon>
        <taxon>Pseudomonadati</taxon>
        <taxon>Planctomycetota</taxon>
        <taxon>Planctomycetia</taxon>
        <taxon>Pirellulales</taxon>
        <taxon>Pirellulaceae</taxon>
        <taxon>Mariniblastus</taxon>
    </lineage>
</organism>
<dbReference type="KEGG" id="mff:MFFC18_06440"/>
<dbReference type="OrthoDB" id="248327at2"/>
<dbReference type="AlphaFoldDB" id="A0A5B9PCB0"/>
<evidence type="ECO:0000313" key="3">
    <source>
        <dbReference type="Proteomes" id="UP000322214"/>
    </source>
</evidence>
<proteinExistence type="predicted"/>
<dbReference type="EMBL" id="CP042912">
    <property type="protein sequence ID" value="QEG20793.1"/>
    <property type="molecule type" value="Genomic_DNA"/>
</dbReference>
<accession>A0A5B9PCB0</accession>
<gene>
    <name evidence="2" type="ORF">MFFC18_06440</name>
</gene>
<keyword evidence="3" id="KW-1185">Reference proteome</keyword>
<keyword evidence="1" id="KW-0732">Signal</keyword>
<feature type="chain" id="PRO_5023135302" evidence="1">
    <location>
        <begin position="27"/>
        <end position="413"/>
    </location>
</feature>
<feature type="signal peptide" evidence="1">
    <location>
        <begin position="1"/>
        <end position="26"/>
    </location>
</feature>
<reference evidence="2 3" key="1">
    <citation type="submission" date="2019-08" db="EMBL/GenBank/DDBJ databases">
        <title>Deep-cultivation of Planctomycetes and their phenomic and genomic characterization uncovers novel biology.</title>
        <authorList>
            <person name="Wiegand S."/>
            <person name="Jogler M."/>
            <person name="Boedeker C."/>
            <person name="Pinto D."/>
            <person name="Vollmers J."/>
            <person name="Rivas-Marin E."/>
            <person name="Kohn T."/>
            <person name="Peeters S.H."/>
            <person name="Heuer A."/>
            <person name="Rast P."/>
            <person name="Oberbeckmann S."/>
            <person name="Bunk B."/>
            <person name="Jeske O."/>
            <person name="Meyerdierks A."/>
            <person name="Storesund J.E."/>
            <person name="Kallscheuer N."/>
            <person name="Luecker S."/>
            <person name="Lage O.M."/>
            <person name="Pohl T."/>
            <person name="Merkel B.J."/>
            <person name="Hornburger P."/>
            <person name="Mueller R.-W."/>
            <person name="Bruemmer F."/>
            <person name="Labrenz M."/>
            <person name="Spormann A.M."/>
            <person name="Op den Camp H."/>
            <person name="Overmann J."/>
            <person name="Amann R."/>
            <person name="Jetten M.S.M."/>
            <person name="Mascher T."/>
            <person name="Medema M.H."/>
            <person name="Devos D.P."/>
            <person name="Kaster A.-K."/>
            <person name="Ovreas L."/>
            <person name="Rohde M."/>
            <person name="Galperin M.Y."/>
            <person name="Jogler C."/>
        </authorList>
    </citation>
    <scope>NUCLEOTIDE SEQUENCE [LARGE SCALE GENOMIC DNA]</scope>
    <source>
        <strain evidence="2 3">FC18</strain>
    </source>
</reference>
<protein>
    <submittedName>
        <fullName evidence="2">Uncharacterized protein</fullName>
    </submittedName>
</protein>
<dbReference type="RefSeq" id="WP_148618609.1">
    <property type="nucleotide sequence ID" value="NZ_CP042912.1"/>
</dbReference>
<dbReference type="Proteomes" id="UP000322214">
    <property type="component" value="Chromosome"/>
</dbReference>
<sequence length="413" mass="45910" precursor="true">MKVRNCSVVAVVMLAIAFTSMQGATAQLPRLPFGQSKNSAKSLELTEKAGPWLIMCYSFSGDGGRQEAQRLAAELREYKLEAYTYTHHFDLSGKIAGKQLPMATYVRDAAGKEVMGADGKPILKSQRLVPTSTRIDETAVLVGSFPSVEDEQAQKLLAQIKTLAPKSLAASDPDALANDDSLAGGKLRFYRESVNRALAKSGAAVQGNTLRNAFLLPNPLLPEEYFTARSIDKFVIDLNRKVRKYSLLDCPGKYSVRVATFRGKTTISPSKIKEQMDDLNWRKRNGQRIESELALCAHKANVLTKALRSEGIEAWEFHDREESYVCIGSFDWLKRTDAMGTESQNPEIRETILKYRGEVRYRQGQPVAVGVPVPKALQNLKDEQAIAYDIQPLPVIVPKAPESRRAGLFSKWR</sequence>
<evidence type="ECO:0000313" key="2">
    <source>
        <dbReference type="EMBL" id="QEG20793.1"/>
    </source>
</evidence>